<organism evidence="8 11">
    <name type="scientific">Campylobacter coli</name>
    <dbReference type="NCBI Taxonomy" id="195"/>
    <lineage>
        <taxon>Bacteria</taxon>
        <taxon>Pseudomonadati</taxon>
        <taxon>Campylobacterota</taxon>
        <taxon>Epsilonproteobacteria</taxon>
        <taxon>Campylobacterales</taxon>
        <taxon>Campylobacteraceae</taxon>
        <taxon>Campylobacter</taxon>
    </lineage>
</organism>
<feature type="transmembrane region" description="Helical" evidence="6">
    <location>
        <begin position="141"/>
        <end position="159"/>
    </location>
</feature>
<feature type="transmembrane region" description="Helical" evidence="6">
    <location>
        <begin position="280"/>
        <end position="303"/>
    </location>
</feature>
<dbReference type="EMBL" id="AACGFG010000002">
    <property type="protein sequence ID" value="EAK4357771.1"/>
    <property type="molecule type" value="Genomic_DNA"/>
</dbReference>
<protein>
    <submittedName>
        <fullName evidence="8">MFS transporter</fullName>
    </submittedName>
</protein>
<feature type="transmembrane region" description="Helical" evidence="6">
    <location>
        <begin position="309"/>
        <end position="328"/>
    </location>
</feature>
<evidence type="ECO:0000256" key="6">
    <source>
        <dbReference type="SAM" id="Phobius"/>
    </source>
</evidence>
<dbReference type="PANTHER" id="PTHR43124">
    <property type="entry name" value="PURINE EFFLUX PUMP PBUE"/>
    <property type="match status" value="1"/>
</dbReference>
<dbReference type="Pfam" id="PF07690">
    <property type="entry name" value="MFS_1"/>
    <property type="match status" value="1"/>
</dbReference>
<dbReference type="AlphaFoldDB" id="A0A381CF26"/>
<evidence type="ECO:0000259" key="7">
    <source>
        <dbReference type="PROSITE" id="PS50850"/>
    </source>
</evidence>
<evidence type="ECO:0000313" key="8">
    <source>
        <dbReference type="EMBL" id="EAK4357771.1"/>
    </source>
</evidence>
<dbReference type="Proteomes" id="UP000365807">
    <property type="component" value="Unassembled WGS sequence"/>
</dbReference>
<dbReference type="PROSITE" id="PS50850">
    <property type="entry name" value="MFS"/>
    <property type="match status" value="1"/>
</dbReference>
<dbReference type="Proteomes" id="UP000409545">
    <property type="component" value="Unassembled WGS sequence"/>
</dbReference>
<dbReference type="SUPFAM" id="SSF103473">
    <property type="entry name" value="MFS general substrate transporter"/>
    <property type="match status" value="1"/>
</dbReference>
<dbReference type="InterPro" id="IPR036259">
    <property type="entry name" value="MFS_trans_sf"/>
</dbReference>
<evidence type="ECO:0000313" key="12">
    <source>
        <dbReference type="Proteomes" id="UP000409545"/>
    </source>
</evidence>
<comment type="subcellular location">
    <subcellularLocation>
        <location evidence="1">Cell membrane</location>
        <topology evidence="1">Multi-pass membrane protein</topology>
    </subcellularLocation>
</comment>
<reference evidence="8 11" key="1">
    <citation type="submission" date="2018-06" db="EMBL/GenBank/DDBJ databases">
        <authorList>
            <consortium name="NARMS: The National Antimicrobial Resistance Monitoring System"/>
        </authorList>
    </citation>
    <scope>NUCLEOTIDE SEQUENCE [LARGE SCALE GENOMIC DNA]</scope>
    <source>
        <strain evidence="10 13">CVM N17C171</strain>
        <strain evidence="8 11">FSIS11807978</strain>
        <strain evidence="9 12">FSIS1711007</strain>
    </source>
</reference>
<name>A0A381CF26_CAMCO</name>
<gene>
    <name evidence="9" type="ORF">B9Q54_07700</name>
    <name evidence="8" type="ORF">C6T04_02350</name>
    <name evidence="10" type="ORF">DYU70_04495</name>
</gene>
<dbReference type="RefSeq" id="WP_002787646.1">
    <property type="nucleotide sequence ID" value="NZ_AP028351.1"/>
</dbReference>
<dbReference type="InterPro" id="IPR050189">
    <property type="entry name" value="MFS_Efflux_Transporters"/>
</dbReference>
<dbReference type="GO" id="GO:0005886">
    <property type="term" value="C:plasma membrane"/>
    <property type="evidence" value="ECO:0007669"/>
    <property type="project" value="UniProtKB-SubCell"/>
</dbReference>
<feature type="domain" description="Major facilitator superfamily (MFS) profile" evidence="7">
    <location>
        <begin position="14"/>
        <end position="389"/>
    </location>
</feature>
<feature type="transmembrane region" description="Helical" evidence="6">
    <location>
        <begin position="171"/>
        <end position="191"/>
    </location>
</feature>
<evidence type="ECO:0000256" key="5">
    <source>
        <dbReference type="ARBA" id="ARBA00023136"/>
    </source>
</evidence>
<proteinExistence type="predicted"/>
<dbReference type="Gene3D" id="1.20.1250.20">
    <property type="entry name" value="MFS general substrate transporter like domains"/>
    <property type="match status" value="2"/>
</dbReference>
<keyword evidence="5 6" id="KW-0472">Membrane</keyword>
<dbReference type="PANTHER" id="PTHR43124:SF3">
    <property type="entry name" value="CHLORAMPHENICOL EFFLUX PUMP RV0191"/>
    <property type="match status" value="1"/>
</dbReference>
<feature type="transmembrane region" description="Helical" evidence="6">
    <location>
        <begin position="12"/>
        <end position="41"/>
    </location>
</feature>
<evidence type="ECO:0000313" key="11">
    <source>
        <dbReference type="Proteomes" id="UP000365807"/>
    </source>
</evidence>
<dbReference type="STRING" id="195.ATE51_00478"/>
<dbReference type="CDD" id="cd17324">
    <property type="entry name" value="MFS_NepI_like"/>
    <property type="match status" value="1"/>
</dbReference>
<dbReference type="EMBL" id="AACGUZ010000015">
    <property type="protein sequence ID" value="EAK5104146.1"/>
    <property type="molecule type" value="Genomic_DNA"/>
</dbReference>
<feature type="transmembrane region" description="Helical" evidence="6">
    <location>
        <begin position="367"/>
        <end position="385"/>
    </location>
</feature>
<evidence type="ECO:0000256" key="3">
    <source>
        <dbReference type="ARBA" id="ARBA00022692"/>
    </source>
</evidence>
<feature type="transmembrane region" description="Helical" evidence="6">
    <location>
        <begin position="212"/>
        <end position="235"/>
    </location>
</feature>
<evidence type="ECO:0000256" key="1">
    <source>
        <dbReference type="ARBA" id="ARBA00004651"/>
    </source>
</evidence>
<dbReference type="InterPro" id="IPR011701">
    <property type="entry name" value="MFS"/>
</dbReference>
<evidence type="ECO:0000256" key="2">
    <source>
        <dbReference type="ARBA" id="ARBA00022475"/>
    </source>
</evidence>
<comment type="caution">
    <text evidence="8">The sequence shown here is derived from an EMBL/GenBank/DDBJ whole genome shotgun (WGS) entry which is preliminary data.</text>
</comment>
<feature type="transmembrane region" description="Helical" evidence="6">
    <location>
        <begin position="82"/>
        <end position="101"/>
    </location>
</feature>
<feature type="transmembrane region" description="Helical" evidence="6">
    <location>
        <begin position="53"/>
        <end position="75"/>
    </location>
</feature>
<dbReference type="Proteomes" id="UP000411403">
    <property type="component" value="Unassembled WGS sequence"/>
</dbReference>
<dbReference type="OrthoDB" id="9788453at2"/>
<feature type="transmembrane region" description="Helical" evidence="6">
    <location>
        <begin position="340"/>
        <end position="361"/>
    </location>
</feature>
<evidence type="ECO:0000313" key="10">
    <source>
        <dbReference type="EMBL" id="EAL9204417.1"/>
    </source>
</evidence>
<dbReference type="InterPro" id="IPR020846">
    <property type="entry name" value="MFS_dom"/>
</dbReference>
<keyword evidence="3 6" id="KW-0812">Transmembrane</keyword>
<keyword evidence="2" id="KW-1003">Cell membrane</keyword>
<evidence type="ECO:0000313" key="13">
    <source>
        <dbReference type="Proteomes" id="UP000411403"/>
    </source>
</evidence>
<dbReference type="GO" id="GO:0022857">
    <property type="term" value="F:transmembrane transporter activity"/>
    <property type="evidence" value="ECO:0007669"/>
    <property type="project" value="InterPro"/>
</dbReference>
<feature type="transmembrane region" description="Helical" evidence="6">
    <location>
        <begin position="247"/>
        <end position="268"/>
    </location>
</feature>
<keyword evidence="4 6" id="KW-1133">Transmembrane helix</keyword>
<sequence>MQQSSITINNTYQIKILITLCLGVFGLISMELGVMGIIPLISEKFGVSVSDAGWSVSIFALIVMCCAPIAPMLCANFNPKKLMLFCLAIFSLSSLASMFVNDFWLHLILRAIPAFFHPIYLALAFSTAANLADDKSKVPHIVAKIFMAISAGLVLGVPLSSYFGGNFSFEMAMAFYVVINSLAFFITLFFMPEFKKTSRIKVGKQLLSLRYALLWISMLAVFCISTGYLGFYSYYSEFLFSVSKMSFTNISLALFIYGFASIIGNNIAGKTLVNHSNQTLIFASMAMILIYALIFVNAAQFAIMLTLSLILGIVNGAMNNAMHYIITFPFPRAKDFTNGLFISVSNISISVGATLCGLVISIKETKYIAISSIIMVGLGLILVLVRMRLEDKKLKI</sequence>
<evidence type="ECO:0000313" key="9">
    <source>
        <dbReference type="EMBL" id="EAK5104146.1"/>
    </source>
</evidence>
<feature type="transmembrane region" description="Helical" evidence="6">
    <location>
        <begin position="107"/>
        <end position="129"/>
    </location>
</feature>
<dbReference type="EMBL" id="AACSIE010000003">
    <property type="protein sequence ID" value="EAL9204417.1"/>
    <property type="molecule type" value="Genomic_DNA"/>
</dbReference>
<evidence type="ECO:0000256" key="4">
    <source>
        <dbReference type="ARBA" id="ARBA00022989"/>
    </source>
</evidence>
<accession>A0A381CF26</accession>